<organism evidence="1 2">
    <name type="scientific">Metapseudomonas otitidis</name>
    <dbReference type="NCBI Taxonomy" id="319939"/>
    <lineage>
        <taxon>Bacteria</taxon>
        <taxon>Pseudomonadati</taxon>
        <taxon>Pseudomonadota</taxon>
        <taxon>Gammaproteobacteria</taxon>
        <taxon>Pseudomonadales</taxon>
        <taxon>Pseudomonadaceae</taxon>
        <taxon>Metapseudomonas</taxon>
    </lineage>
</organism>
<gene>
    <name evidence="1" type="ORF">GO594_10005</name>
</gene>
<dbReference type="EMBL" id="WTFN01000019">
    <property type="protein sequence ID" value="MWK56307.1"/>
    <property type="molecule type" value="Genomic_DNA"/>
</dbReference>
<proteinExistence type="predicted"/>
<evidence type="ECO:0000313" key="2">
    <source>
        <dbReference type="Proteomes" id="UP000461288"/>
    </source>
</evidence>
<dbReference type="AlphaFoldDB" id="A0A7X3H6X9"/>
<comment type="caution">
    <text evidence="1">The sequence shown here is derived from an EMBL/GenBank/DDBJ whole genome shotgun (WGS) entry which is preliminary data.</text>
</comment>
<dbReference type="Proteomes" id="UP000461288">
    <property type="component" value="Unassembled WGS sequence"/>
</dbReference>
<evidence type="ECO:0000313" key="1">
    <source>
        <dbReference type="EMBL" id="MWK56307.1"/>
    </source>
</evidence>
<name>A0A7X3H6X9_9GAMM</name>
<sequence length="168" mass="17328">MILPLAAALPCLAEEPAAGNSLKESTKAAVSSAISAGKNLLGGVSEGITEGRINTEGIDGAAVVADYAQLTRVGSVELLKMETRGSSLAVTLGFRNSTAKPLRIINLLDGGSLIAIDADGYSSPLAVGSNPDELTVPANVGVRQVFHFEASSEAPHLIRLWGHDLKPK</sequence>
<protein>
    <submittedName>
        <fullName evidence="1">Uncharacterized protein</fullName>
    </submittedName>
</protein>
<reference evidence="1 2" key="1">
    <citation type="submission" date="2019-12" db="EMBL/GenBank/DDBJ databases">
        <title>Draft genome sequence of Pseudomonas otitidis recovered from a chicken carcass.</title>
        <authorList>
            <person name="Vieira T.R."/>
            <person name="Oliviera E.F.C."/>
            <person name="Silva N.M.V."/>
            <person name="Sambrano G.E."/>
            <person name="Cibulski S.P."/>
            <person name="Cardoso M.R.I."/>
        </authorList>
    </citation>
    <scope>NUCLEOTIDE SEQUENCE [LARGE SCALE GENOMIC DNA]</scope>
    <source>
        <strain evidence="1 2">25_K</strain>
    </source>
</reference>
<accession>A0A7X3H6X9</accession>